<organism evidence="1 2">
    <name type="scientific">Enterovirga aerilata</name>
    <dbReference type="NCBI Taxonomy" id="2730920"/>
    <lineage>
        <taxon>Bacteria</taxon>
        <taxon>Pseudomonadati</taxon>
        <taxon>Pseudomonadota</taxon>
        <taxon>Alphaproteobacteria</taxon>
        <taxon>Hyphomicrobiales</taxon>
        <taxon>Methylobacteriaceae</taxon>
        <taxon>Enterovirga</taxon>
    </lineage>
</organism>
<dbReference type="EMBL" id="JABEPP010000005">
    <property type="protein sequence ID" value="NNM74189.1"/>
    <property type="molecule type" value="Genomic_DNA"/>
</dbReference>
<dbReference type="AlphaFoldDB" id="A0A849ICP1"/>
<evidence type="ECO:0000313" key="1">
    <source>
        <dbReference type="EMBL" id="NNM74189.1"/>
    </source>
</evidence>
<protein>
    <submittedName>
        <fullName evidence="1">Uncharacterized protein</fullName>
    </submittedName>
</protein>
<dbReference type="Proteomes" id="UP000564885">
    <property type="component" value="Unassembled WGS sequence"/>
</dbReference>
<proteinExistence type="predicted"/>
<gene>
    <name evidence="1" type="ORF">HJG44_17615</name>
</gene>
<reference evidence="1 2" key="1">
    <citation type="submission" date="2020-04" db="EMBL/GenBank/DDBJ databases">
        <title>Enterovirga sp. isolate from soil.</title>
        <authorList>
            <person name="Chea S."/>
            <person name="Kim D.-U."/>
        </authorList>
    </citation>
    <scope>NUCLEOTIDE SEQUENCE [LARGE SCALE GENOMIC DNA]</scope>
    <source>
        <strain evidence="1 2">DB1703</strain>
    </source>
</reference>
<accession>A0A849ICP1</accession>
<evidence type="ECO:0000313" key="2">
    <source>
        <dbReference type="Proteomes" id="UP000564885"/>
    </source>
</evidence>
<comment type="caution">
    <text evidence="1">The sequence shown here is derived from an EMBL/GenBank/DDBJ whole genome shotgun (WGS) entry which is preliminary data.</text>
</comment>
<sequence length="76" mass="9071">MIWVGAAILIGGTVLALDEWRLHRTRPRPEVRAYADDLEHRHGREAFRINGEAMHEARLAKDFDRYRFLRRSRVSW</sequence>
<keyword evidence="2" id="KW-1185">Reference proteome</keyword>
<dbReference type="RefSeq" id="WP_210261207.1">
    <property type="nucleotide sequence ID" value="NZ_JABEPP010000005.1"/>
</dbReference>
<name>A0A849ICP1_9HYPH</name>